<organism evidence="2 3">
    <name type="scientific">Grifola frondosa</name>
    <name type="common">Maitake</name>
    <name type="synonym">Polyporus frondosus</name>
    <dbReference type="NCBI Taxonomy" id="5627"/>
    <lineage>
        <taxon>Eukaryota</taxon>
        <taxon>Fungi</taxon>
        <taxon>Dikarya</taxon>
        <taxon>Basidiomycota</taxon>
        <taxon>Agaricomycotina</taxon>
        <taxon>Agaricomycetes</taxon>
        <taxon>Polyporales</taxon>
        <taxon>Grifolaceae</taxon>
        <taxon>Grifola</taxon>
    </lineage>
</organism>
<evidence type="ECO:0000256" key="1">
    <source>
        <dbReference type="SAM" id="MobiDB-lite"/>
    </source>
</evidence>
<evidence type="ECO:0000313" key="3">
    <source>
        <dbReference type="Proteomes" id="UP000092993"/>
    </source>
</evidence>
<evidence type="ECO:0000313" key="2">
    <source>
        <dbReference type="EMBL" id="OBZ71086.1"/>
    </source>
</evidence>
<feature type="compositionally biased region" description="Polar residues" evidence="1">
    <location>
        <begin position="70"/>
        <end position="79"/>
    </location>
</feature>
<proteinExistence type="predicted"/>
<reference evidence="2 3" key="1">
    <citation type="submission" date="2016-03" db="EMBL/GenBank/DDBJ databases">
        <title>Whole genome sequencing of Grifola frondosa 9006-11.</title>
        <authorList>
            <person name="Min B."/>
            <person name="Park H."/>
            <person name="Kim J.-G."/>
            <person name="Cho H."/>
            <person name="Oh Y.-L."/>
            <person name="Kong W.-S."/>
            <person name="Choi I.-G."/>
        </authorList>
    </citation>
    <scope>NUCLEOTIDE SEQUENCE [LARGE SCALE GENOMIC DNA]</scope>
    <source>
        <strain evidence="2 3">9006-11</strain>
    </source>
</reference>
<gene>
    <name evidence="2" type="ORF">A0H81_08945</name>
</gene>
<dbReference type="AlphaFoldDB" id="A0A1C7M3V6"/>
<dbReference type="EMBL" id="LUGG01000011">
    <property type="protein sequence ID" value="OBZ71086.1"/>
    <property type="molecule type" value="Genomic_DNA"/>
</dbReference>
<name>A0A1C7M3V6_GRIFR</name>
<dbReference type="Proteomes" id="UP000092993">
    <property type="component" value="Unassembled WGS sequence"/>
</dbReference>
<accession>A0A1C7M3V6</accession>
<feature type="region of interest" description="Disordered" evidence="1">
    <location>
        <begin position="44"/>
        <end position="80"/>
    </location>
</feature>
<sequence length="116" mass="12990">MLPTRKPTPSTPSIAALPSLAHSLSSFPTMTFVTRDMVHYGRTKDASEAKLNSALRRTKQRQDTGPDPTPQTRPSSKSKTLYPIYEDDDHLLLMTPKRYKEGGLRPSDYAIYPALL</sequence>
<keyword evidence="3" id="KW-1185">Reference proteome</keyword>
<comment type="caution">
    <text evidence="2">The sequence shown here is derived from an EMBL/GenBank/DDBJ whole genome shotgun (WGS) entry which is preliminary data.</text>
</comment>
<protein>
    <submittedName>
        <fullName evidence="2">Uncharacterized protein</fullName>
    </submittedName>
</protein>
<dbReference type="OrthoDB" id="2676370at2759"/>